<name>A0A2S7TZ86_9BACT</name>
<proteinExistence type="predicted"/>
<dbReference type="OrthoDB" id="200229at2"/>
<feature type="region of interest" description="Disordered" evidence="1">
    <location>
        <begin position="162"/>
        <end position="196"/>
    </location>
</feature>
<protein>
    <submittedName>
        <fullName evidence="2">Uncharacterized protein</fullName>
    </submittedName>
</protein>
<sequence length="196" mass="22029">MKAILAIGICVTAIVLIAVGIVTRSPTSPEQTHSSIAKWSHKADEELTDSAEVFKKAFWAHPLKEDKIEHAVRLHWLDDGEVYKWQWFIHVHPSPELVEKLIKRNSFRLDSSSDIELPSNPPTWFSPPANGQTLSSPDQEMTIWFDPESSLIVAWGQGKGFTQNVAAPPQKPANEVIPQARRLPNSRPPTDRKTKL</sequence>
<dbReference type="AlphaFoldDB" id="A0A2S7TZ86"/>
<dbReference type="Proteomes" id="UP000239907">
    <property type="component" value="Unassembled WGS sequence"/>
</dbReference>
<accession>A0A2S7TZ86</accession>
<evidence type="ECO:0000313" key="3">
    <source>
        <dbReference type="Proteomes" id="UP000239907"/>
    </source>
</evidence>
<keyword evidence="3" id="KW-1185">Reference proteome</keyword>
<reference evidence="2 3" key="1">
    <citation type="submission" date="2016-12" db="EMBL/GenBank/DDBJ databases">
        <title>Study of bacterial adaptation to deep sea.</title>
        <authorList>
            <person name="Song J."/>
            <person name="Yoshizawa S."/>
            <person name="Kogure K."/>
        </authorList>
    </citation>
    <scope>NUCLEOTIDE SEQUENCE [LARGE SCALE GENOMIC DNA]</scope>
    <source>
        <strain evidence="2 3">SAORIC-165</strain>
    </source>
</reference>
<organism evidence="2 3">
    <name type="scientific">Rubritalea profundi</name>
    <dbReference type="NCBI Taxonomy" id="1658618"/>
    <lineage>
        <taxon>Bacteria</taxon>
        <taxon>Pseudomonadati</taxon>
        <taxon>Verrucomicrobiota</taxon>
        <taxon>Verrucomicrobiia</taxon>
        <taxon>Verrucomicrobiales</taxon>
        <taxon>Rubritaleaceae</taxon>
        <taxon>Rubritalea</taxon>
    </lineage>
</organism>
<gene>
    <name evidence="2" type="ORF">BSZ32_02820</name>
</gene>
<evidence type="ECO:0000313" key="2">
    <source>
        <dbReference type="EMBL" id="PQJ27531.1"/>
    </source>
</evidence>
<evidence type="ECO:0000256" key="1">
    <source>
        <dbReference type="SAM" id="MobiDB-lite"/>
    </source>
</evidence>
<comment type="caution">
    <text evidence="2">The sequence shown here is derived from an EMBL/GenBank/DDBJ whole genome shotgun (WGS) entry which is preliminary data.</text>
</comment>
<dbReference type="EMBL" id="MQWA01000001">
    <property type="protein sequence ID" value="PQJ27531.1"/>
    <property type="molecule type" value="Genomic_DNA"/>
</dbReference>
<dbReference type="RefSeq" id="WP_105042020.1">
    <property type="nucleotide sequence ID" value="NZ_MQWA01000001.1"/>
</dbReference>